<accession>A0A086XXL1</accession>
<dbReference type="OrthoDB" id="9783707at2"/>
<dbReference type="InterPro" id="IPR000620">
    <property type="entry name" value="EamA_dom"/>
</dbReference>
<dbReference type="AlphaFoldDB" id="A0A086XXL1"/>
<sequence>MPPEVFGLVLVAALMHAAWNAIVKASGDKTLTAVMVAGAAALISLPVMPFLAAPARESWPFLALSVSLQVAYYFLVARAYTVADMSQTYPVMRGTAPLIVTLVGMVLLGEHLGGIALSGILVIAFGILSMALWSGGATSRAGLGYAMVNAVVIAGYTLSDGYGARLSGAPIAYTMWEFVLTAAPMLSWALLRRRAAFLREVTAGWHWGLLAGFGTLVSYAVALWAMTLAPVAVVAALRETSILFGTAIAAFILREKIRPQRVVAACLIAMGAGLLRLA</sequence>
<reference evidence="2 3" key="1">
    <citation type="submission" date="2014-03" db="EMBL/GenBank/DDBJ databases">
        <title>Genome of Haematobacter massiliensis CCUG 47968.</title>
        <authorList>
            <person name="Wang D."/>
            <person name="Wang G."/>
        </authorList>
    </citation>
    <scope>NUCLEOTIDE SEQUENCE [LARGE SCALE GENOMIC DNA]</scope>
    <source>
        <strain evidence="2 3">CCUG 47968</strain>
    </source>
</reference>
<dbReference type="GO" id="GO:0016020">
    <property type="term" value="C:membrane"/>
    <property type="evidence" value="ECO:0007669"/>
    <property type="project" value="InterPro"/>
</dbReference>
<organism evidence="2 3">
    <name type="scientific">Haematobacter massiliensis</name>
    <dbReference type="NCBI Taxonomy" id="195105"/>
    <lineage>
        <taxon>Bacteria</taxon>
        <taxon>Pseudomonadati</taxon>
        <taxon>Pseudomonadota</taxon>
        <taxon>Alphaproteobacteria</taxon>
        <taxon>Rhodobacterales</taxon>
        <taxon>Paracoccaceae</taxon>
        <taxon>Haematobacter</taxon>
    </lineage>
</organism>
<dbReference type="Proteomes" id="UP000028826">
    <property type="component" value="Unassembled WGS sequence"/>
</dbReference>
<dbReference type="SUPFAM" id="SSF103481">
    <property type="entry name" value="Multidrug resistance efflux transporter EmrE"/>
    <property type="match status" value="2"/>
</dbReference>
<dbReference type="Pfam" id="PF00892">
    <property type="entry name" value="EamA"/>
    <property type="match status" value="1"/>
</dbReference>
<dbReference type="Gene3D" id="1.10.3730.20">
    <property type="match status" value="2"/>
</dbReference>
<feature type="domain" description="EamA" evidence="1">
    <location>
        <begin position="142"/>
        <end position="275"/>
    </location>
</feature>
<proteinExistence type="predicted"/>
<dbReference type="RefSeq" id="WP_035713756.1">
    <property type="nucleotide sequence ID" value="NZ_CAMIFG010000036.1"/>
</dbReference>
<protein>
    <submittedName>
        <fullName evidence="2">Membrane protein</fullName>
    </submittedName>
</protein>
<dbReference type="InterPro" id="IPR037185">
    <property type="entry name" value="EmrE-like"/>
</dbReference>
<keyword evidence="3" id="KW-1185">Reference proteome</keyword>
<evidence type="ECO:0000313" key="3">
    <source>
        <dbReference type="Proteomes" id="UP000028826"/>
    </source>
</evidence>
<evidence type="ECO:0000259" key="1">
    <source>
        <dbReference type="Pfam" id="PF00892"/>
    </source>
</evidence>
<gene>
    <name evidence="2" type="ORF">CN97_02685</name>
</gene>
<dbReference type="EMBL" id="JGYG01000014">
    <property type="protein sequence ID" value="KFI26761.1"/>
    <property type="molecule type" value="Genomic_DNA"/>
</dbReference>
<dbReference type="STRING" id="195105.CN97_02685"/>
<evidence type="ECO:0000313" key="2">
    <source>
        <dbReference type="EMBL" id="KFI26761.1"/>
    </source>
</evidence>
<dbReference type="eggNOG" id="COG0697">
    <property type="taxonomic scope" value="Bacteria"/>
</dbReference>
<comment type="caution">
    <text evidence="2">The sequence shown here is derived from an EMBL/GenBank/DDBJ whole genome shotgun (WGS) entry which is preliminary data.</text>
</comment>
<name>A0A086XXL1_9RHOB</name>